<dbReference type="AlphaFoldDB" id="A0A1F4W1K1"/>
<comment type="caution">
    <text evidence="1">The sequence shown here is derived from an EMBL/GenBank/DDBJ whole genome shotgun (WGS) entry which is preliminary data.</text>
</comment>
<gene>
    <name evidence="1" type="ORF">A2264_02880</name>
</gene>
<proteinExistence type="predicted"/>
<organism evidence="1 2">
    <name type="scientific">candidate division WWE3 bacterium RIFOXYA2_FULL_46_9</name>
    <dbReference type="NCBI Taxonomy" id="1802636"/>
    <lineage>
        <taxon>Bacteria</taxon>
        <taxon>Katanobacteria</taxon>
    </lineage>
</organism>
<dbReference type="SFLD" id="SFLDG01129">
    <property type="entry name" value="C1.5:_HAD__Beta-PGM__Phosphata"/>
    <property type="match status" value="1"/>
</dbReference>
<name>A0A1F4W1K1_UNCKA</name>
<evidence type="ECO:0000313" key="1">
    <source>
        <dbReference type="EMBL" id="OGC63302.1"/>
    </source>
</evidence>
<sequence>MDHIKGINRQSSLIFDFDGTIADSFEFLEPFINELPLQVKQKINEVGIEALRDYSLTDLVKITGLPVIMIPVLFLKFRKIFADNLAKIKPVSGMPSVLWELRKRNYPLYIVTINSRDTVMGFLENNKMNMFEDVMATKGLFDKHLRLRKLMDKHGIDTNNDYYIGDDFRDILAARKVGIKVIAVSWGLNSRKLLEQYQPDFLISKPEELLNLPL</sequence>
<reference evidence="1 2" key="1">
    <citation type="journal article" date="2016" name="Nat. Commun.">
        <title>Thousands of microbial genomes shed light on interconnected biogeochemical processes in an aquifer system.</title>
        <authorList>
            <person name="Anantharaman K."/>
            <person name="Brown C.T."/>
            <person name="Hug L.A."/>
            <person name="Sharon I."/>
            <person name="Castelle C.J."/>
            <person name="Probst A.J."/>
            <person name="Thomas B.C."/>
            <person name="Singh A."/>
            <person name="Wilkins M.J."/>
            <person name="Karaoz U."/>
            <person name="Brodie E.L."/>
            <person name="Williams K.H."/>
            <person name="Hubbard S.S."/>
            <person name="Banfield J.F."/>
        </authorList>
    </citation>
    <scope>NUCLEOTIDE SEQUENCE [LARGE SCALE GENOMIC DNA]</scope>
</reference>
<dbReference type="InterPro" id="IPR036412">
    <property type="entry name" value="HAD-like_sf"/>
</dbReference>
<dbReference type="GO" id="GO:0006281">
    <property type="term" value="P:DNA repair"/>
    <property type="evidence" value="ECO:0007669"/>
    <property type="project" value="TreeGrafter"/>
</dbReference>
<accession>A0A1F4W1K1</accession>
<evidence type="ECO:0008006" key="3">
    <source>
        <dbReference type="Google" id="ProtNLM"/>
    </source>
</evidence>
<dbReference type="InterPro" id="IPR050155">
    <property type="entry name" value="HAD-like_hydrolase_sf"/>
</dbReference>
<dbReference type="EMBL" id="MEVT01000007">
    <property type="protein sequence ID" value="OGC63302.1"/>
    <property type="molecule type" value="Genomic_DNA"/>
</dbReference>
<dbReference type="SUPFAM" id="SSF56784">
    <property type="entry name" value="HAD-like"/>
    <property type="match status" value="1"/>
</dbReference>
<dbReference type="InterPro" id="IPR023214">
    <property type="entry name" value="HAD_sf"/>
</dbReference>
<dbReference type="Gene3D" id="3.40.50.1000">
    <property type="entry name" value="HAD superfamily/HAD-like"/>
    <property type="match status" value="1"/>
</dbReference>
<evidence type="ECO:0000313" key="2">
    <source>
        <dbReference type="Proteomes" id="UP000176614"/>
    </source>
</evidence>
<dbReference type="Gene3D" id="1.10.150.240">
    <property type="entry name" value="Putative phosphatase, domain 2"/>
    <property type="match status" value="1"/>
</dbReference>
<dbReference type="PANTHER" id="PTHR43434:SF13">
    <property type="entry name" value="PHOSPHOGLYCOLATE PHOSPHATASE"/>
    <property type="match status" value="1"/>
</dbReference>
<dbReference type="InterPro" id="IPR041492">
    <property type="entry name" value="HAD_2"/>
</dbReference>
<dbReference type="SFLD" id="SFLDS00003">
    <property type="entry name" value="Haloacid_Dehalogenase"/>
    <property type="match status" value="1"/>
</dbReference>
<dbReference type="Pfam" id="PF13419">
    <property type="entry name" value="HAD_2"/>
    <property type="match status" value="1"/>
</dbReference>
<dbReference type="GO" id="GO:0005829">
    <property type="term" value="C:cytosol"/>
    <property type="evidence" value="ECO:0007669"/>
    <property type="project" value="TreeGrafter"/>
</dbReference>
<dbReference type="PANTHER" id="PTHR43434">
    <property type="entry name" value="PHOSPHOGLYCOLATE PHOSPHATASE"/>
    <property type="match status" value="1"/>
</dbReference>
<dbReference type="GO" id="GO:0008967">
    <property type="term" value="F:phosphoglycolate phosphatase activity"/>
    <property type="evidence" value="ECO:0007669"/>
    <property type="project" value="TreeGrafter"/>
</dbReference>
<dbReference type="Proteomes" id="UP000176614">
    <property type="component" value="Unassembled WGS sequence"/>
</dbReference>
<dbReference type="InterPro" id="IPR023198">
    <property type="entry name" value="PGP-like_dom2"/>
</dbReference>
<protein>
    <recommendedName>
        <fullName evidence="3">Carotenoid oxygenase</fullName>
    </recommendedName>
</protein>